<reference evidence="2" key="1">
    <citation type="journal article" date="2014" name="Front. Microbiol.">
        <title>High frequency of phylogenetically diverse reductive dehalogenase-homologous genes in deep subseafloor sedimentary metagenomes.</title>
        <authorList>
            <person name="Kawai M."/>
            <person name="Futagami T."/>
            <person name="Toyoda A."/>
            <person name="Takaki Y."/>
            <person name="Nishi S."/>
            <person name="Hori S."/>
            <person name="Arai W."/>
            <person name="Tsubouchi T."/>
            <person name="Morono Y."/>
            <person name="Uchiyama I."/>
            <person name="Ito T."/>
            <person name="Fujiyama A."/>
            <person name="Inagaki F."/>
            <person name="Takami H."/>
        </authorList>
    </citation>
    <scope>NUCLEOTIDE SEQUENCE</scope>
    <source>
        <strain evidence="2">Expedition CK06-06</strain>
    </source>
</reference>
<dbReference type="InterPro" id="IPR013424">
    <property type="entry name" value="Ice-binding_C"/>
</dbReference>
<comment type="caution">
    <text evidence="2">The sequence shown here is derived from an EMBL/GenBank/DDBJ whole genome shotgun (WGS) entry which is preliminary data.</text>
</comment>
<dbReference type="AlphaFoldDB" id="X1RE22"/>
<dbReference type="Pfam" id="PF07589">
    <property type="entry name" value="PEP-CTERM"/>
    <property type="match status" value="1"/>
</dbReference>
<feature type="non-terminal residue" evidence="2">
    <location>
        <position position="1"/>
    </location>
</feature>
<dbReference type="NCBIfam" id="TIGR02595">
    <property type="entry name" value="PEP_CTERM"/>
    <property type="match status" value="1"/>
</dbReference>
<gene>
    <name evidence="2" type="ORF">S12H4_13960</name>
</gene>
<feature type="domain" description="Ice-binding protein C-terminal" evidence="1">
    <location>
        <begin position="183"/>
        <end position="205"/>
    </location>
</feature>
<sequence length="206" mass="22696">SKLATVLTAIVFIVNFPVSTEAVPVIGGDPIHTEEDYFTESLWGMTVYSYVYDHTSSTLPDMGISLIEGEMLFVYMLDGDDSMTDSVEYFSVYNPYDLDIVDVGYQDTIVPSGYDGGDYQNPVNYQYSGFTLTTSYNFTGGYMFDIQPDEWSLVYYIAVSPTWQPATGTVAAGGADEHDVPAPAPEPTTICLLGFGALALLRKRRQ</sequence>
<dbReference type="EMBL" id="BARW01006649">
    <property type="protein sequence ID" value="GAI78843.1"/>
    <property type="molecule type" value="Genomic_DNA"/>
</dbReference>
<proteinExistence type="predicted"/>
<accession>X1RE22</accession>
<organism evidence="2">
    <name type="scientific">marine sediment metagenome</name>
    <dbReference type="NCBI Taxonomy" id="412755"/>
    <lineage>
        <taxon>unclassified sequences</taxon>
        <taxon>metagenomes</taxon>
        <taxon>ecological metagenomes</taxon>
    </lineage>
</organism>
<name>X1RE22_9ZZZZ</name>
<evidence type="ECO:0000259" key="1">
    <source>
        <dbReference type="Pfam" id="PF07589"/>
    </source>
</evidence>
<evidence type="ECO:0000313" key="2">
    <source>
        <dbReference type="EMBL" id="GAI78843.1"/>
    </source>
</evidence>
<protein>
    <recommendedName>
        <fullName evidence="1">Ice-binding protein C-terminal domain-containing protein</fullName>
    </recommendedName>
</protein>